<feature type="region of interest" description="Disordered" evidence="1">
    <location>
        <begin position="151"/>
        <end position="189"/>
    </location>
</feature>
<evidence type="ECO:0000256" key="1">
    <source>
        <dbReference type="SAM" id="MobiDB-lite"/>
    </source>
</evidence>
<gene>
    <name evidence="2" type="ORF">LshimejAT787_0309450</name>
</gene>
<dbReference type="Proteomes" id="UP001063166">
    <property type="component" value="Unassembled WGS sequence"/>
</dbReference>
<accession>A0A9P3PIN2</accession>
<sequence>MVLPANAPVKAEMKAEMRSWDAKARSPDPYDSFVPSAYPRAMVATTLSISSCARVPKDPSRRSPSKAVWPQLGWAWREGGVIVCRIVFARDVARVDGAAIVTEEAVDAFENSVGGFVATPALPPAFDNTTVVSEYLKLIALSADCEQGTDEELEANGFSPANVSAVAAPAEDEPPCSLPVTDGDADPNA</sequence>
<name>A0A9P3PIN2_LYOSH</name>
<evidence type="ECO:0000313" key="3">
    <source>
        <dbReference type="Proteomes" id="UP001063166"/>
    </source>
</evidence>
<keyword evidence="3" id="KW-1185">Reference proteome</keyword>
<organism evidence="2 3">
    <name type="scientific">Lyophyllum shimeji</name>
    <name type="common">Hon-shimeji</name>
    <name type="synonym">Tricholoma shimeji</name>
    <dbReference type="NCBI Taxonomy" id="47721"/>
    <lineage>
        <taxon>Eukaryota</taxon>
        <taxon>Fungi</taxon>
        <taxon>Dikarya</taxon>
        <taxon>Basidiomycota</taxon>
        <taxon>Agaricomycotina</taxon>
        <taxon>Agaricomycetes</taxon>
        <taxon>Agaricomycetidae</taxon>
        <taxon>Agaricales</taxon>
        <taxon>Tricholomatineae</taxon>
        <taxon>Lyophyllaceae</taxon>
        <taxon>Lyophyllum</taxon>
    </lineage>
</organism>
<dbReference type="AlphaFoldDB" id="A0A9P3PIN2"/>
<evidence type="ECO:0000313" key="2">
    <source>
        <dbReference type="EMBL" id="GLB36658.1"/>
    </source>
</evidence>
<comment type="caution">
    <text evidence="2">The sequence shown here is derived from an EMBL/GenBank/DDBJ whole genome shotgun (WGS) entry which is preliminary data.</text>
</comment>
<feature type="compositionally biased region" description="Low complexity" evidence="1">
    <location>
        <begin position="159"/>
        <end position="169"/>
    </location>
</feature>
<dbReference type="EMBL" id="BRPK01000003">
    <property type="protein sequence ID" value="GLB36658.1"/>
    <property type="molecule type" value="Genomic_DNA"/>
</dbReference>
<proteinExistence type="predicted"/>
<reference evidence="2" key="1">
    <citation type="submission" date="2022-07" db="EMBL/GenBank/DDBJ databases">
        <title>The genome of Lyophyllum shimeji provides insight into the initial evolution of ectomycorrhizal fungal genome.</title>
        <authorList>
            <person name="Kobayashi Y."/>
            <person name="Shibata T."/>
            <person name="Hirakawa H."/>
            <person name="Shigenobu S."/>
            <person name="Nishiyama T."/>
            <person name="Yamada A."/>
            <person name="Hasebe M."/>
            <person name="Kawaguchi M."/>
        </authorList>
    </citation>
    <scope>NUCLEOTIDE SEQUENCE</scope>
    <source>
        <strain evidence="2">AT787</strain>
    </source>
</reference>
<protein>
    <submittedName>
        <fullName evidence="2">Uncharacterized protein</fullName>
    </submittedName>
</protein>